<dbReference type="EMBL" id="BMNI01000001">
    <property type="protein sequence ID" value="GGO86064.1"/>
    <property type="molecule type" value="Genomic_DNA"/>
</dbReference>
<feature type="transmembrane region" description="Helical" evidence="1">
    <location>
        <begin position="166"/>
        <end position="189"/>
    </location>
</feature>
<accession>A0ABQ2N8M1</accession>
<protein>
    <recommendedName>
        <fullName evidence="4">DUF2214 domain-containing protein</fullName>
    </recommendedName>
</protein>
<evidence type="ECO:0000313" key="3">
    <source>
        <dbReference type="Proteomes" id="UP000655410"/>
    </source>
</evidence>
<keyword evidence="1" id="KW-1133">Transmembrane helix</keyword>
<sequence length="192" mass="20226">MTMLDTTPIPSESSETASPILGATRAGVGRTVMLGVALVGAWAASIAGALTLETSHNLHMCALFLHLGCLIAGFGAVMTLDWFGLLWLSGRRALADVLDVADAAHPLIWMGLLGLAATGMLLEPSLTPLTCVKLGAVLLVAINGLNAMRLNHAMGRLDRDPDRPMMVWSAVTVSLSQLGWWTACLIGFLNAH</sequence>
<keyword evidence="1" id="KW-0472">Membrane</keyword>
<reference evidence="3" key="1">
    <citation type="journal article" date="2019" name="Int. J. Syst. Evol. Microbiol.">
        <title>The Global Catalogue of Microorganisms (GCM) 10K type strain sequencing project: providing services to taxonomists for standard genome sequencing and annotation.</title>
        <authorList>
            <consortium name="The Broad Institute Genomics Platform"/>
            <consortium name="The Broad Institute Genome Sequencing Center for Infectious Disease"/>
            <person name="Wu L."/>
            <person name="Ma J."/>
        </authorList>
    </citation>
    <scope>NUCLEOTIDE SEQUENCE [LARGE SCALE GENOMIC DNA]</scope>
    <source>
        <strain evidence="3">CGMCC 4.7371</strain>
    </source>
</reference>
<evidence type="ECO:0008006" key="4">
    <source>
        <dbReference type="Google" id="ProtNLM"/>
    </source>
</evidence>
<comment type="caution">
    <text evidence="2">The sequence shown here is derived from an EMBL/GenBank/DDBJ whole genome shotgun (WGS) entry which is preliminary data.</text>
</comment>
<feature type="transmembrane region" description="Helical" evidence="1">
    <location>
        <begin position="32"/>
        <end position="52"/>
    </location>
</feature>
<keyword evidence="3" id="KW-1185">Reference proteome</keyword>
<gene>
    <name evidence="2" type="ORF">GCM10011584_07520</name>
</gene>
<proteinExistence type="predicted"/>
<organism evidence="2 3">
    <name type="scientific">Nocardioides phosphati</name>
    <dbReference type="NCBI Taxonomy" id="1867775"/>
    <lineage>
        <taxon>Bacteria</taxon>
        <taxon>Bacillati</taxon>
        <taxon>Actinomycetota</taxon>
        <taxon>Actinomycetes</taxon>
        <taxon>Propionibacteriales</taxon>
        <taxon>Nocardioidaceae</taxon>
        <taxon>Nocardioides</taxon>
    </lineage>
</organism>
<evidence type="ECO:0000256" key="1">
    <source>
        <dbReference type="SAM" id="Phobius"/>
    </source>
</evidence>
<keyword evidence="1" id="KW-0812">Transmembrane</keyword>
<dbReference type="Proteomes" id="UP000655410">
    <property type="component" value="Unassembled WGS sequence"/>
</dbReference>
<name>A0ABQ2N8M1_9ACTN</name>
<feature type="transmembrane region" description="Helical" evidence="1">
    <location>
        <begin position="64"/>
        <end position="88"/>
    </location>
</feature>
<feature type="transmembrane region" description="Helical" evidence="1">
    <location>
        <begin position="126"/>
        <end position="145"/>
    </location>
</feature>
<dbReference type="RefSeq" id="WP_188782607.1">
    <property type="nucleotide sequence ID" value="NZ_BMNI01000001.1"/>
</dbReference>
<evidence type="ECO:0000313" key="2">
    <source>
        <dbReference type="EMBL" id="GGO86064.1"/>
    </source>
</evidence>